<feature type="compositionally biased region" description="Basic residues" evidence="1">
    <location>
        <begin position="1"/>
        <end position="10"/>
    </location>
</feature>
<dbReference type="EMBL" id="WNWS01000021">
    <property type="protein sequence ID" value="KAE9987160.1"/>
    <property type="molecule type" value="Genomic_DNA"/>
</dbReference>
<dbReference type="Gene3D" id="6.10.140.1020">
    <property type="match status" value="1"/>
</dbReference>
<feature type="compositionally biased region" description="Basic and acidic residues" evidence="1">
    <location>
        <begin position="207"/>
        <end position="224"/>
    </location>
</feature>
<feature type="compositionally biased region" description="Basic and acidic residues" evidence="1">
    <location>
        <begin position="162"/>
        <end position="177"/>
    </location>
</feature>
<dbReference type="AlphaFoldDB" id="A0A8H3Z5V8"/>
<dbReference type="Proteomes" id="UP000447873">
    <property type="component" value="Unassembled WGS sequence"/>
</dbReference>
<proteinExistence type="predicted"/>
<evidence type="ECO:0000256" key="1">
    <source>
        <dbReference type="SAM" id="MobiDB-lite"/>
    </source>
</evidence>
<evidence type="ECO:0008006" key="4">
    <source>
        <dbReference type="Google" id="ProtNLM"/>
    </source>
</evidence>
<comment type="caution">
    <text evidence="2">The sequence shown here is derived from an EMBL/GenBank/DDBJ whole genome shotgun (WGS) entry which is preliminary data.</text>
</comment>
<sequence>MDTPAKRRRLNASVNKPFKSPMRTPFKPNANPPSASPLGTAPVRLVNDSPTQNSLHSPLLPRKLPWTPSKRPIPASTYIKPTSPTSESLLLSRQNRTLETSILRQKQDLDTLKQALAILSSPKSLELEDLAEKWRTASRLAAEEVFAGARDKVNKMGGVGAWRERENERANFGKQWDEPPPTNDDDDTDDDDEETSEEEEEDEEDERVDKADKPIKLSKKEMKQLEREARVAREEVWGYDDDTANVKKAKEEEALMRDDDVRLQDTQGFTMDMMLKTMNIDLELIGYDKRRQQWIG</sequence>
<reference evidence="2 3" key="1">
    <citation type="submission" date="2018-12" db="EMBL/GenBank/DDBJ databases">
        <title>Venturia inaequalis Genome Resource.</title>
        <authorList>
            <person name="Lichtner F.J."/>
        </authorList>
    </citation>
    <scope>NUCLEOTIDE SEQUENCE [LARGE SCALE GENOMIC DNA]</scope>
    <source>
        <strain evidence="2 3">120213</strain>
    </source>
</reference>
<evidence type="ECO:0000313" key="3">
    <source>
        <dbReference type="Proteomes" id="UP000447873"/>
    </source>
</evidence>
<feature type="region of interest" description="Disordered" evidence="1">
    <location>
        <begin position="158"/>
        <end position="224"/>
    </location>
</feature>
<organism evidence="2 3">
    <name type="scientific">Venturia inaequalis</name>
    <name type="common">Apple scab fungus</name>
    <dbReference type="NCBI Taxonomy" id="5025"/>
    <lineage>
        <taxon>Eukaryota</taxon>
        <taxon>Fungi</taxon>
        <taxon>Dikarya</taxon>
        <taxon>Ascomycota</taxon>
        <taxon>Pezizomycotina</taxon>
        <taxon>Dothideomycetes</taxon>
        <taxon>Pleosporomycetidae</taxon>
        <taxon>Venturiales</taxon>
        <taxon>Venturiaceae</taxon>
        <taxon>Venturia</taxon>
    </lineage>
</organism>
<dbReference type="GO" id="GO:0006310">
    <property type="term" value="P:DNA recombination"/>
    <property type="evidence" value="ECO:0007669"/>
    <property type="project" value="TreeGrafter"/>
</dbReference>
<dbReference type="PANTHER" id="PTHR28527:SF1">
    <property type="entry name" value="SWI5-DEPENDENT RECOMBINATION DNA REPAIR PROTEIN 1"/>
    <property type="match status" value="1"/>
</dbReference>
<accession>A0A8H3Z5V8</accession>
<dbReference type="PANTHER" id="PTHR28527">
    <property type="entry name" value="MATING-TYPE SWITCHING PROTEIN SWI2-RELATED"/>
    <property type="match status" value="1"/>
</dbReference>
<feature type="region of interest" description="Disordered" evidence="1">
    <location>
        <begin position="1"/>
        <end position="88"/>
    </location>
</feature>
<evidence type="ECO:0000313" key="2">
    <source>
        <dbReference type="EMBL" id="KAE9987160.1"/>
    </source>
</evidence>
<protein>
    <recommendedName>
        <fullName evidence="4">DNA repair protein Dds20/Mei5</fullName>
    </recommendedName>
</protein>
<gene>
    <name evidence="2" type="ORF">EG328_003629</name>
</gene>
<feature type="compositionally biased region" description="Acidic residues" evidence="1">
    <location>
        <begin position="183"/>
        <end position="206"/>
    </location>
</feature>
<name>A0A8H3Z5V8_VENIN</name>